<name>A0A1L7TME8_FUSMA</name>
<dbReference type="SMART" id="SM00066">
    <property type="entry name" value="GAL4"/>
    <property type="match status" value="1"/>
</dbReference>
<reference evidence="4" key="1">
    <citation type="journal article" date="2016" name="Genome Biol. Evol.">
        <title>Comparative 'omics' of the Fusarium fujikuroi species complex highlights differences in genetic potential and metabolite synthesis.</title>
        <authorList>
            <person name="Niehaus E.-M."/>
            <person name="Muensterkoetter M."/>
            <person name="Proctor R.H."/>
            <person name="Brown D.W."/>
            <person name="Sharon A."/>
            <person name="Idan Y."/>
            <person name="Oren-Young L."/>
            <person name="Sieber C.M."/>
            <person name="Novak O."/>
            <person name="Pencik A."/>
            <person name="Tarkowska D."/>
            <person name="Hromadova K."/>
            <person name="Freeman S."/>
            <person name="Maymon M."/>
            <person name="Elazar M."/>
            <person name="Youssef S.A."/>
            <person name="El-Shabrawy E.S.M."/>
            <person name="Shalaby A.B.A."/>
            <person name="Houterman P."/>
            <person name="Brock N.L."/>
            <person name="Burkhardt I."/>
            <person name="Tsavkelova E.A."/>
            <person name="Dickschat J.S."/>
            <person name="Galuszka P."/>
            <person name="Gueldener U."/>
            <person name="Tudzynski B."/>
        </authorList>
    </citation>
    <scope>NUCLEOTIDE SEQUENCE [LARGE SCALE GENOMIC DNA]</scope>
    <source>
        <strain evidence="4">MRC7560</strain>
    </source>
</reference>
<dbReference type="GeneID" id="65091390"/>
<evidence type="ECO:0000313" key="3">
    <source>
        <dbReference type="EMBL" id="CVK97992.1"/>
    </source>
</evidence>
<keyword evidence="4" id="KW-1185">Reference proteome</keyword>
<dbReference type="SUPFAM" id="SSF57701">
    <property type="entry name" value="Zn2/Cys6 DNA-binding domain"/>
    <property type="match status" value="1"/>
</dbReference>
<feature type="domain" description="Zn(2)-C6 fungal-type" evidence="2">
    <location>
        <begin position="9"/>
        <end position="37"/>
    </location>
</feature>
<dbReference type="GO" id="GO:0008270">
    <property type="term" value="F:zinc ion binding"/>
    <property type="evidence" value="ECO:0007669"/>
    <property type="project" value="InterPro"/>
</dbReference>
<evidence type="ECO:0000259" key="2">
    <source>
        <dbReference type="PROSITE" id="PS50048"/>
    </source>
</evidence>
<dbReference type="RefSeq" id="XP_041684886.1">
    <property type="nucleotide sequence ID" value="XM_041834644.1"/>
</dbReference>
<gene>
    <name evidence="3" type="ORF">FMAN_12140</name>
</gene>
<dbReference type="Gene3D" id="4.10.240.10">
    <property type="entry name" value="Zn(2)-C6 fungal-type DNA-binding domain"/>
    <property type="match status" value="1"/>
</dbReference>
<evidence type="ECO:0000313" key="4">
    <source>
        <dbReference type="Proteomes" id="UP000184255"/>
    </source>
</evidence>
<comment type="caution">
    <text evidence="3">The sequence shown here is derived from an EMBL/GenBank/DDBJ whole genome shotgun (WGS) entry which is preliminary data.</text>
</comment>
<dbReference type="VEuPathDB" id="FungiDB:FMAN_12140"/>
<dbReference type="GO" id="GO:0000981">
    <property type="term" value="F:DNA-binding transcription factor activity, RNA polymerase II-specific"/>
    <property type="evidence" value="ECO:0007669"/>
    <property type="project" value="InterPro"/>
</dbReference>
<organism evidence="3 4">
    <name type="scientific">Fusarium mangiferae</name>
    <name type="common">Mango malformation disease fungus</name>
    <dbReference type="NCBI Taxonomy" id="192010"/>
    <lineage>
        <taxon>Eukaryota</taxon>
        <taxon>Fungi</taxon>
        <taxon>Dikarya</taxon>
        <taxon>Ascomycota</taxon>
        <taxon>Pezizomycotina</taxon>
        <taxon>Sordariomycetes</taxon>
        <taxon>Hypocreomycetidae</taxon>
        <taxon>Hypocreales</taxon>
        <taxon>Nectriaceae</taxon>
        <taxon>Fusarium</taxon>
        <taxon>Fusarium fujikuroi species complex</taxon>
    </lineage>
</organism>
<evidence type="ECO:0000256" key="1">
    <source>
        <dbReference type="ARBA" id="ARBA00023242"/>
    </source>
</evidence>
<dbReference type="PROSITE" id="PS00463">
    <property type="entry name" value="ZN2_CY6_FUNGAL_1"/>
    <property type="match status" value="1"/>
</dbReference>
<dbReference type="PROSITE" id="PS50048">
    <property type="entry name" value="ZN2_CY6_FUNGAL_2"/>
    <property type="match status" value="1"/>
</dbReference>
<protein>
    <recommendedName>
        <fullName evidence="2">Zn(2)-C6 fungal-type domain-containing protein</fullName>
    </recommendedName>
</protein>
<dbReference type="InterPro" id="IPR053175">
    <property type="entry name" value="DHMBA_Reg_Transcription_Factor"/>
</dbReference>
<sequence length="522" mass="59225">MVNRGPSKGCSTCRKRRVKCDEERPSCRECLRLQRVCGGYESKEKTGGIRFKDQSSRFRSPRKSTSPKCAMQAVIPATIPPSDESFAVSFFLTSIAGLGRSFRSTQGFLEPLFPAVAKEHPDSVLSTVLTAVSTKLWSLWKSPTKTYRTPHPPFTRALSRLQAALNDPTERLKDSTILSAILMHFYESLAARSTHQHTMRVHQDGARALLEHGDGSVPDSDCRAYLRGYLRHCDVSTYMELQPDDTSDLDVWFDAGLDHSMPASPNAVLDLIGLSIADLQKRLSTFMCGLAKNDLDGLTLATWWQDASSVNAQLLTWVHLVPASWHPYKRPQEDTFAYFGFCDIYPTVQIATIWNVWRVCQLMLLRMQFYLLAKTPSETLQQTILLATKDDSLPDPNHGKELVDSICRSIPFYLGNRQNHGGLHDLTNPEIKFPNYHDQDLEEAIRTRYLQGDQAMSLFDYKRHILIQGPSHALLHLKSLIKVLTKESGELICRGLHRDKVVWMQEQFLRVCRLNNPVSQFK</sequence>
<dbReference type="AlphaFoldDB" id="A0A1L7TME8"/>
<dbReference type="InterPro" id="IPR036864">
    <property type="entry name" value="Zn2-C6_fun-type_DNA-bd_sf"/>
</dbReference>
<dbReference type="CDD" id="cd00067">
    <property type="entry name" value="GAL4"/>
    <property type="match status" value="1"/>
</dbReference>
<proteinExistence type="predicted"/>
<dbReference type="Pfam" id="PF00172">
    <property type="entry name" value="Zn_clus"/>
    <property type="match status" value="1"/>
</dbReference>
<accession>A0A1L7TME8</accession>
<dbReference type="PANTHER" id="PTHR38791">
    <property type="entry name" value="ZN(II)2CYS6 TRANSCRIPTION FACTOR (EUROFUNG)-RELATED-RELATED"/>
    <property type="match status" value="1"/>
</dbReference>
<dbReference type="Proteomes" id="UP000184255">
    <property type="component" value="Unassembled WGS sequence"/>
</dbReference>
<keyword evidence="1" id="KW-0539">Nucleus</keyword>
<dbReference type="InterPro" id="IPR001138">
    <property type="entry name" value="Zn2Cys6_DnaBD"/>
</dbReference>
<dbReference type="EMBL" id="FCQH01000009">
    <property type="protein sequence ID" value="CVK97992.1"/>
    <property type="molecule type" value="Genomic_DNA"/>
</dbReference>